<dbReference type="GO" id="GO:0016787">
    <property type="term" value="F:hydrolase activity"/>
    <property type="evidence" value="ECO:0007669"/>
    <property type="project" value="UniProtKB-KW"/>
</dbReference>
<proteinExistence type="predicted"/>
<dbReference type="InterPro" id="IPR029058">
    <property type="entry name" value="AB_hydrolase_fold"/>
</dbReference>
<dbReference type="InterPro" id="IPR050266">
    <property type="entry name" value="AB_hydrolase_sf"/>
</dbReference>
<reference evidence="2 3" key="1">
    <citation type="submission" date="2016-05" db="EMBL/GenBank/DDBJ databases">
        <title>Complete genome sequence of a phthalic acid esters degrading Mycobacterium sp. YC-RL4.</title>
        <authorList>
            <person name="Ren L."/>
            <person name="Fan S."/>
            <person name="Ruth N."/>
            <person name="Jia Y."/>
            <person name="Wang J."/>
            <person name="Qiao C."/>
        </authorList>
    </citation>
    <scope>NUCLEOTIDE SEQUENCE [LARGE SCALE GENOMIC DNA]</scope>
    <source>
        <strain evidence="2 3">YC-RL4</strain>
    </source>
</reference>
<accession>A0A172UVN3</accession>
<protein>
    <submittedName>
        <fullName evidence="2">Alpha/beta hydrolase</fullName>
    </submittedName>
</protein>
<name>A0A172UVN3_9MYCO</name>
<dbReference type="Gene3D" id="3.40.50.1820">
    <property type="entry name" value="alpha/beta hydrolase"/>
    <property type="match status" value="1"/>
</dbReference>
<dbReference type="AlphaFoldDB" id="A0A172UVN3"/>
<evidence type="ECO:0000313" key="2">
    <source>
        <dbReference type="EMBL" id="ANE83030.1"/>
    </source>
</evidence>
<evidence type="ECO:0000259" key="1">
    <source>
        <dbReference type="Pfam" id="PF00561"/>
    </source>
</evidence>
<dbReference type="Pfam" id="PF00561">
    <property type="entry name" value="Abhydrolase_1"/>
    <property type="match status" value="1"/>
</dbReference>
<dbReference type="PANTHER" id="PTHR43798:SF24">
    <property type="entry name" value="CIS-3-ALKYL-4-ALKYLOXETAN-2-ONE DECARBOXYLASE"/>
    <property type="match status" value="1"/>
</dbReference>
<evidence type="ECO:0000313" key="3">
    <source>
        <dbReference type="Proteomes" id="UP000077143"/>
    </source>
</evidence>
<dbReference type="PRINTS" id="PR00412">
    <property type="entry name" value="EPOXHYDRLASE"/>
</dbReference>
<organism evidence="2 3">
    <name type="scientific">Mycobacterium adipatum</name>
    <dbReference type="NCBI Taxonomy" id="1682113"/>
    <lineage>
        <taxon>Bacteria</taxon>
        <taxon>Bacillati</taxon>
        <taxon>Actinomycetota</taxon>
        <taxon>Actinomycetes</taxon>
        <taxon>Mycobacteriales</taxon>
        <taxon>Mycobacteriaceae</taxon>
        <taxon>Mycobacterium</taxon>
    </lineage>
</organism>
<dbReference type="SUPFAM" id="SSF53474">
    <property type="entry name" value="alpha/beta-Hydrolases"/>
    <property type="match status" value="1"/>
</dbReference>
<dbReference type="EMBL" id="CP015596">
    <property type="protein sequence ID" value="ANE83030.1"/>
    <property type="molecule type" value="Genomic_DNA"/>
</dbReference>
<dbReference type="InterPro" id="IPR000639">
    <property type="entry name" value="Epox_hydrolase-like"/>
</dbReference>
<dbReference type="OrthoDB" id="812569at2"/>
<dbReference type="STRING" id="1682113.A7U43_17970"/>
<feature type="domain" description="AB hydrolase-1" evidence="1">
    <location>
        <begin position="38"/>
        <end position="276"/>
    </location>
</feature>
<sequence length="287" mass="31774">MVVRQRPDWVDDELFPFDSRFVDIGGHTVHYIDEGSGPTLLFLHGNPTWSFVYREVIKELRDDFRCVAVDYPGFGLSVAAPGYGYLPADHAQVITDFIDELALSAVTLVVHDWGGPIGLAALARRPAAVERLVLGNTWAWPTDAVHVQIMSRVMGGPLGRLLIRQFNLFVNAMIPAGHRLRKPSGDEMAHYQQALASPLRREASGIFPRELTASREFLAEVASTLPAIASLPVLIIWGTGDIAFGDRELTRWKDTFSDHRVELVAGAGHFVQSDAPHAFAAAIRDWR</sequence>
<dbReference type="Proteomes" id="UP000077143">
    <property type="component" value="Chromosome"/>
</dbReference>
<dbReference type="RefSeq" id="WP_068003051.1">
    <property type="nucleotide sequence ID" value="NZ_CP015596.1"/>
</dbReference>
<dbReference type="InterPro" id="IPR000073">
    <property type="entry name" value="AB_hydrolase_1"/>
</dbReference>
<dbReference type="GO" id="GO:0016020">
    <property type="term" value="C:membrane"/>
    <property type="evidence" value="ECO:0007669"/>
    <property type="project" value="TreeGrafter"/>
</dbReference>
<gene>
    <name evidence="2" type="ORF">A7U43_17970</name>
</gene>
<keyword evidence="2" id="KW-0378">Hydrolase</keyword>
<dbReference type="PANTHER" id="PTHR43798">
    <property type="entry name" value="MONOACYLGLYCEROL LIPASE"/>
    <property type="match status" value="1"/>
</dbReference>
<keyword evidence="3" id="KW-1185">Reference proteome</keyword>
<dbReference type="KEGG" id="madi:A7U43_17970"/>